<dbReference type="KEGG" id="eaj:Q3M24_02975"/>
<organism evidence="2">
    <name type="scientific">Candidatus Electrothrix aestuarii</name>
    <dbReference type="NCBI Taxonomy" id="3062594"/>
    <lineage>
        <taxon>Bacteria</taxon>
        <taxon>Pseudomonadati</taxon>
        <taxon>Thermodesulfobacteriota</taxon>
        <taxon>Desulfobulbia</taxon>
        <taxon>Desulfobulbales</taxon>
        <taxon>Desulfobulbaceae</taxon>
        <taxon>Candidatus Electrothrix</taxon>
    </lineage>
</organism>
<evidence type="ECO:0000256" key="1">
    <source>
        <dbReference type="SAM" id="Phobius"/>
    </source>
</evidence>
<reference evidence="2" key="2">
    <citation type="submission" date="2024-06" db="EMBL/GenBank/DDBJ databases">
        <authorList>
            <person name="Plum-Jensen L.E."/>
            <person name="Schramm A."/>
            <person name="Marshall I.P.G."/>
        </authorList>
    </citation>
    <scope>NUCLEOTIDE SEQUENCE</scope>
    <source>
        <strain evidence="2">Rat1</strain>
    </source>
</reference>
<name>A0AAU8LWT3_9BACT</name>
<keyword evidence="1" id="KW-1133">Transmembrane helix</keyword>
<proteinExistence type="predicted"/>
<dbReference type="AlphaFoldDB" id="A0AAU8LWT3"/>
<dbReference type="EMBL" id="CP159373">
    <property type="protein sequence ID" value="XCN73733.1"/>
    <property type="molecule type" value="Genomic_DNA"/>
</dbReference>
<accession>A0AAU8LWT3</accession>
<protein>
    <submittedName>
        <fullName evidence="2">Rhomboid family protein</fullName>
    </submittedName>
</protein>
<keyword evidence="1" id="KW-0472">Membrane</keyword>
<feature type="transmembrane region" description="Helical" evidence="1">
    <location>
        <begin position="62"/>
        <end position="83"/>
    </location>
</feature>
<keyword evidence="1" id="KW-0812">Transmembrane</keyword>
<sequence length="106" mass="12109">MLNTSGACFNHADREPVARCPECSRYFCRECVSDHDGRLLCSACLHNTTEHQEERKSSWLKYLIPPFQVLLGVLGAWLAFYLLASTLLSIPSTIHDVTFRHEQKAR</sequence>
<evidence type="ECO:0000313" key="2">
    <source>
        <dbReference type="EMBL" id="XCN73733.1"/>
    </source>
</evidence>
<gene>
    <name evidence="2" type="ORF">Q3M24_02975</name>
</gene>
<reference evidence="2" key="1">
    <citation type="journal article" date="2024" name="Syst. Appl. Microbiol.">
        <title>First single-strain enrichments of Electrothrix cable bacteria, description of E. aestuarii sp. nov. and E. rattekaaiensis sp. nov., and proposal of a cable bacteria taxonomy following the rules of the SeqCode.</title>
        <authorList>
            <person name="Plum-Jensen L.E."/>
            <person name="Schramm A."/>
            <person name="Marshall I.P.G."/>
        </authorList>
    </citation>
    <scope>NUCLEOTIDE SEQUENCE</scope>
    <source>
        <strain evidence="2">Rat1</strain>
    </source>
</reference>